<dbReference type="RefSeq" id="WP_275120220.1">
    <property type="nucleotide sequence ID" value="NZ_JAOTPO010000018.1"/>
</dbReference>
<gene>
    <name evidence="1" type="ORF">N7Z68_19925</name>
</gene>
<keyword evidence="2" id="KW-1185">Reference proteome</keyword>
<reference evidence="1" key="1">
    <citation type="submission" date="2024-05" db="EMBL/GenBank/DDBJ databases">
        <title>Alkalihalobacillus sp. strain MEB203 novel alkaliphilic bacterium from Lonar Lake, India.</title>
        <authorList>
            <person name="Joshi A."/>
            <person name="Thite S."/>
            <person name="Mengade P."/>
        </authorList>
    </citation>
    <scope>NUCLEOTIDE SEQUENCE</scope>
    <source>
        <strain evidence="1">MEB 203</strain>
    </source>
</reference>
<evidence type="ECO:0000313" key="2">
    <source>
        <dbReference type="Proteomes" id="UP001148125"/>
    </source>
</evidence>
<name>A0ABT5VMX5_9BACI</name>
<dbReference type="Proteomes" id="UP001148125">
    <property type="component" value="Unassembled WGS sequence"/>
</dbReference>
<evidence type="ECO:0008006" key="3">
    <source>
        <dbReference type="Google" id="ProtNLM"/>
    </source>
</evidence>
<proteinExistence type="predicted"/>
<dbReference type="EMBL" id="JAOTPO010000018">
    <property type="protein sequence ID" value="MDE5415619.1"/>
    <property type="molecule type" value="Genomic_DNA"/>
</dbReference>
<protein>
    <recommendedName>
        <fullName evidence="3">Phr family secreted Rap phosphatase inhibitor</fullName>
    </recommendedName>
</protein>
<evidence type="ECO:0000313" key="1">
    <source>
        <dbReference type="EMBL" id="MDE5415619.1"/>
    </source>
</evidence>
<accession>A0ABT5VMX5</accession>
<sequence>MKKFLLHCMAGLAILVGLTGFSYTGAELDSTAIKVQEDLPHRH</sequence>
<comment type="caution">
    <text evidence="1">The sequence shown here is derived from an EMBL/GenBank/DDBJ whole genome shotgun (WGS) entry which is preliminary data.</text>
</comment>
<organism evidence="1 2">
    <name type="scientific">Alkalihalobacterium chitinilyticum</name>
    <dbReference type="NCBI Taxonomy" id="2980103"/>
    <lineage>
        <taxon>Bacteria</taxon>
        <taxon>Bacillati</taxon>
        <taxon>Bacillota</taxon>
        <taxon>Bacilli</taxon>
        <taxon>Bacillales</taxon>
        <taxon>Bacillaceae</taxon>
        <taxon>Alkalihalobacterium</taxon>
    </lineage>
</organism>